<sequence length="49" mass="5943">MGMGGVIRDWAGMWRGAFRLEPYLMMRYVLSYWPWRRVFRFVGKVSLGR</sequence>
<proteinExistence type="predicted"/>
<accession>A0A151S2X8</accession>
<reference evidence="1" key="1">
    <citation type="journal article" date="2012" name="Nat. Biotechnol.">
        <title>Draft genome sequence of pigeonpea (Cajanus cajan), an orphan legume crop of resource-poor farmers.</title>
        <authorList>
            <person name="Varshney R.K."/>
            <person name="Chen W."/>
            <person name="Li Y."/>
            <person name="Bharti A.K."/>
            <person name="Saxena R.K."/>
            <person name="Schlueter J.A."/>
            <person name="Donoghue M.T."/>
            <person name="Azam S."/>
            <person name="Fan G."/>
            <person name="Whaley A.M."/>
            <person name="Farmer A.D."/>
            <person name="Sheridan J."/>
            <person name="Iwata A."/>
            <person name="Tuteja R."/>
            <person name="Penmetsa R.V."/>
            <person name="Wu W."/>
            <person name="Upadhyaya H.D."/>
            <person name="Yang S.P."/>
            <person name="Shah T."/>
            <person name="Saxena K.B."/>
            <person name="Michael T."/>
            <person name="McCombie W.R."/>
            <person name="Yang B."/>
            <person name="Zhang G."/>
            <person name="Yang H."/>
            <person name="Wang J."/>
            <person name="Spillane C."/>
            <person name="Cook D.R."/>
            <person name="May G.D."/>
            <person name="Xu X."/>
            <person name="Jackson S.A."/>
        </authorList>
    </citation>
    <scope>NUCLEOTIDE SEQUENCE [LARGE SCALE GENOMIC DNA]</scope>
</reference>
<protein>
    <submittedName>
        <fullName evidence="1">Uncharacterized protein</fullName>
    </submittedName>
</protein>
<dbReference type="Proteomes" id="UP000075243">
    <property type="component" value="Unassembled WGS sequence"/>
</dbReference>
<keyword evidence="2" id="KW-1185">Reference proteome</keyword>
<dbReference type="Gramene" id="C.cajan_28293.t">
    <property type="protein sequence ID" value="C.cajan_28293.t.cds1"/>
    <property type="gene ID" value="C.cajan_28293"/>
</dbReference>
<evidence type="ECO:0000313" key="2">
    <source>
        <dbReference type="Proteomes" id="UP000075243"/>
    </source>
</evidence>
<gene>
    <name evidence="1" type="ORF">KK1_029150</name>
</gene>
<name>A0A151S2X8_CAJCA</name>
<dbReference type="AlphaFoldDB" id="A0A151S2X8"/>
<evidence type="ECO:0000313" key="1">
    <source>
        <dbReference type="EMBL" id="KYP49118.1"/>
    </source>
</evidence>
<organism evidence="1 2">
    <name type="scientific">Cajanus cajan</name>
    <name type="common">Pigeon pea</name>
    <name type="synonym">Cajanus indicus</name>
    <dbReference type="NCBI Taxonomy" id="3821"/>
    <lineage>
        <taxon>Eukaryota</taxon>
        <taxon>Viridiplantae</taxon>
        <taxon>Streptophyta</taxon>
        <taxon>Embryophyta</taxon>
        <taxon>Tracheophyta</taxon>
        <taxon>Spermatophyta</taxon>
        <taxon>Magnoliopsida</taxon>
        <taxon>eudicotyledons</taxon>
        <taxon>Gunneridae</taxon>
        <taxon>Pentapetalae</taxon>
        <taxon>rosids</taxon>
        <taxon>fabids</taxon>
        <taxon>Fabales</taxon>
        <taxon>Fabaceae</taxon>
        <taxon>Papilionoideae</taxon>
        <taxon>50 kb inversion clade</taxon>
        <taxon>NPAAA clade</taxon>
        <taxon>indigoferoid/millettioid clade</taxon>
        <taxon>Phaseoleae</taxon>
        <taxon>Cajanus</taxon>
    </lineage>
</organism>
<dbReference type="EMBL" id="KQ483483">
    <property type="protein sequence ID" value="KYP49118.1"/>
    <property type="molecule type" value="Genomic_DNA"/>
</dbReference>